<dbReference type="AlphaFoldDB" id="A0A420IHM3"/>
<gene>
    <name evidence="2" type="ORF">GcM1_241076</name>
</gene>
<evidence type="ECO:0000313" key="3">
    <source>
        <dbReference type="Proteomes" id="UP000285326"/>
    </source>
</evidence>
<reference evidence="2 3" key="1">
    <citation type="journal article" date="2018" name="BMC Genomics">
        <title>Comparative genome analyses reveal sequence features reflecting distinct modes of host-adaptation between dicot and monocot powdery mildew.</title>
        <authorList>
            <person name="Wu Y."/>
            <person name="Ma X."/>
            <person name="Pan Z."/>
            <person name="Kale S.D."/>
            <person name="Song Y."/>
            <person name="King H."/>
            <person name="Zhang Q."/>
            <person name="Presley C."/>
            <person name="Deng X."/>
            <person name="Wei C.I."/>
            <person name="Xiao S."/>
        </authorList>
    </citation>
    <scope>NUCLEOTIDE SEQUENCE [LARGE SCALE GENOMIC DNA]</scope>
    <source>
        <strain evidence="2">UMSG1</strain>
    </source>
</reference>
<evidence type="ECO:0000256" key="1">
    <source>
        <dbReference type="SAM" id="MobiDB-lite"/>
    </source>
</evidence>
<sequence>MSGMDINHPTIQKTIQDAVQRALSQIQLSPPSEAREPETKLFLRQKTPSLAPRAPSLTTTDFSSLRDNRERTRFPEKFADNISEVNFEAWKMEMKIMIDDHPLEFNTTGKKFEPILNASLVEPKNFF</sequence>
<comment type="caution">
    <text evidence="2">The sequence shown here is derived from an EMBL/GenBank/DDBJ whole genome shotgun (WGS) entry which is preliminary data.</text>
</comment>
<dbReference type="EMBL" id="MCBS01024151">
    <property type="protein sequence ID" value="RKF74056.1"/>
    <property type="molecule type" value="Genomic_DNA"/>
</dbReference>
<accession>A0A420IHM3</accession>
<organism evidence="2 3">
    <name type="scientific">Golovinomyces cichoracearum</name>
    <dbReference type="NCBI Taxonomy" id="62708"/>
    <lineage>
        <taxon>Eukaryota</taxon>
        <taxon>Fungi</taxon>
        <taxon>Dikarya</taxon>
        <taxon>Ascomycota</taxon>
        <taxon>Pezizomycotina</taxon>
        <taxon>Leotiomycetes</taxon>
        <taxon>Erysiphales</taxon>
        <taxon>Erysiphaceae</taxon>
        <taxon>Golovinomyces</taxon>
    </lineage>
</organism>
<name>A0A420IHM3_9PEZI</name>
<proteinExistence type="predicted"/>
<protein>
    <submittedName>
        <fullName evidence="2">Uncharacterized protein</fullName>
    </submittedName>
</protein>
<evidence type="ECO:0000313" key="2">
    <source>
        <dbReference type="EMBL" id="RKF74056.1"/>
    </source>
</evidence>
<feature type="region of interest" description="Disordered" evidence="1">
    <location>
        <begin position="44"/>
        <end position="64"/>
    </location>
</feature>
<dbReference type="Proteomes" id="UP000285326">
    <property type="component" value="Unassembled WGS sequence"/>
</dbReference>